<dbReference type="InterPro" id="IPR048591">
    <property type="entry name" value="WDHD1/CFT4_hel"/>
</dbReference>
<dbReference type="InterPro" id="IPR022100">
    <property type="entry name" value="WDHD1/CFT4_beta-prop_2nd"/>
</dbReference>
<evidence type="ECO:0000259" key="8">
    <source>
        <dbReference type="Pfam" id="PF12894"/>
    </source>
</evidence>
<reference evidence="11" key="1">
    <citation type="journal article" date="2019" name="Nat. Commun.">
        <title>Expansion of phycobilisome linker gene families in mesophilic red algae.</title>
        <authorList>
            <person name="Lee J."/>
            <person name="Kim D."/>
            <person name="Bhattacharya D."/>
            <person name="Yoon H.S."/>
        </authorList>
    </citation>
    <scope>NUCLEOTIDE SEQUENCE [LARGE SCALE GENOMIC DNA]</scope>
    <source>
        <strain evidence="11">CCMP 1328</strain>
    </source>
</reference>
<keyword evidence="3" id="KW-0677">Repeat</keyword>
<feature type="repeat" description="WD" evidence="5">
    <location>
        <begin position="253"/>
        <end position="294"/>
    </location>
</feature>
<sequence>MVGRRIKLKSGHGSGKCGVVVHGSGTVVLTSGADGTVCAISLEELGASDHATLQEKKRELLPDVCQYHKADVGVSVLAMTPSGSFLATGDDDANVRLFKPKKDVGWHTSGSIDFQGIVTRFQAPVRALAFAPSGGLLACAGDEPGVIKLVSTANPSQMSILRSSNPHKGGDAIKQLAYDPQGDFVLSVGARHGALSLWGIDADCYMNDLDFGPGMARCAEWSPCGDWIAAGSTAGLSIVSRRTQKLAFSLSGGHARNATVLSVSWSSNAQYLLSSDDEGIVVLWEVSKREPLDRWRAEFGIQSVVWNPVFNHGVVMDKMGQYGLLDEVVPLQFVSPHATVEGSAAKQAERANQASLEDLFKDEEVAEQEQRAKRKTKHEHEEKRVGEDDRNNERDEDEDEDAGESLGEEDTDEGEDVSGSDEDEQEHSMANNVSYGAALKKRRRSHGGVARRRVALPDAFMPSSTPLRGKRRILCWNLRGVVTSEDESIHHNIEISFADGNQPSVRFKDHYGFIQGCLGTAGAFFASTKTAEHPSVLFYHALGSWSKKADWSVNLPQSEQSKAIAISSDFVACVSSARMLRVFTHTGVQTDSMPIPGPAVTLTARDDRLAVVYCTPDAAISVVVLELDAYQTIAGELFHGPVSTSPESLLVWAGFAETRRPPRSLSDKIMRSDLVLYDNLGRACALSQAPLGYRWRILLDNAAKLAQADYFWPLAFKQEGLAVGVKCHGIERYPSALTRPLLTTFGFEAPSIDGTARLSSQLMRLRGDVSRAQSVLTYAKGVFGEDHPAYLDIGDELTDAELQVDKCLLKLIEEACQTARGTRALELAARLNMPKSIDVAYKLAMHYNQTLLADRIIRLSQTRALKPAPQRRTRRSDQAGGTAAVDKKPSMPVNEALDAAAELVTPEKDGRAQYAAEPLSKVESMKKRLAGGRLKA</sequence>
<name>A0A5J4YNV8_PORPP</name>
<dbReference type="EMBL" id="VRMN01000009">
    <property type="protein sequence ID" value="KAA8492364.1"/>
    <property type="molecule type" value="Genomic_DNA"/>
</dbReference>
<feature type="compositionally biased region" description="Basic residues" evidence="6">
    <location>
        <begin position="439"/>
        <end position="450"/>
    </location>
</feature>
<dbReference type="Gene3D" id="2.130.10.10">
    <property type="entry name" value="YVTN repeat-like/Quinoprotein amine dehydrogenase"/>
    <property type="match status" value="2"/>
</dbReference>
<keyword evidence="2 5" id="KW-0853">WD repeat</keyword>
<evidence type="ECO:0000256" key="1">
    <source>
        <dbReference type="ARBA" id="ARBA00004123"/>
    </source>
</evidence>
<dbReference type="PANTHER" id="PTHR19932:SF10">
    <property type="entry name" value="WD REPEAT AND HMG-BOX DNA-BINDING PROTEIN 1"/>
    <property type="match status" value="1"/>
</dbReference>
<evidence type="ECO:0000256" key="2">
    <source>
        <dbReference type="ARBA" id="ARBA00022574"/>
    </source>
</evidence>
<feature type="domain" description="Anaphase-promoting complex subunit 4-like WD40" evidence="8">
    <location>
        <begin position="220"/>
        <end position="307"/>
    </location>
</feature>
<dbReference type="PROSITE" id="PS50082">
    <property type="entry name" value="WD_REPEATS_2"/>
    <property type="match status" value="1"/>
</dbReference>
<evidence type="ECO:0000313" key="10">
    <source>
        <dbReference type="EMBL" id="KAA8492364.1"/>
    </source>
</evidence>
<organism evidence="10 11">
    <name type="scientific">Porphyridium purpureum</name>
    <name type="common">Red alga</name>
    <name type="synonym">Porphyridium cruentum</name>
    <dbReference type="NCBI Taxonomy" id="35688"/>
    <lineage>
        <taxon>Eukaryota</taxon>
        <taxon>Rhodophyta</taxon>
        <taxon>Bangiophyceae</taxon>
        <taxon>Porphyridiales</taxon>
        <taxon>Porphyridiaceae</taxon>
        <taxon>Porphyridium</taxon>
    </lineage>
</organism>
<dbReference type="InterPro" id="IPR024977">
    <property type="entry name" value="Apc4-like_WD40_dom"/>
</dbReference>
<feature type="compositionally biased region" description="Acidic residues" evidence="6">
    <location>
        <begin position="394"/>
        <end position="425"/>
    </location>
</feature>
<dbReference type="PANTHER" id="PTHR19932">
    <property type="entry name" value="WD REPEAT AND HMG-BOX DNA BINDING PROTEIN"/>
    <property type="match status" value="1"/>
</dbReference>
<evidence type="ECO:0000313" key="11">
    <source>
        <dbReference type="Proteomes" id="UP000324585"/>
    </source>
</evidence>
<comment type="subcellular location">
    <subcellularLocation>
        <location evidence="1">Nucleus</location>
    </subcellularLocation>
</comment>
<dbReference type="GO" id="GO:0003682">
    <property type="term" value="F:chromatin binding"/>
    <property type="evidence" value="ECO:0007669"/>
    <property type="project" value="TreeGrafter"/>
</dbReference>
<gene>
    <name evidence="10" type="ORF">FVE85_7871</name>
</gene>
<proteinExistence type="predicted"/>
<dbReference type="Pfam" id="PF00400">
    <property type="entry name" value="WD40"/>
    <property type="match status" value="1"/>
</dbReference>
<dbReference type="InterPro" id="IPR015943">
    <property type="entry name" value="WD40/YVTN_repeat-like_dom_sf"/>
</dbReference>
<evidence type="ECO:0000256" key="4">
    <source>
        <dbReference type="ARBA" id="ARBA00023242"/>
    </source>
</evidence>
<dbReference type="Pfam" id="PF20946">
    <property type="entry name" value="Ctf4_C"/>
    <property type="match status" value="1"/>
</dbReference>
<dbReference type="GO" id="GO:0006261">
    <property type="term" value="P:DNA-templated DNA replication"/>
    <property type="evidence" value="ECO:0007669"/>
    <property type="project" value="TreeGrafter"/>
</dbReference>
<dbReference type="InterPro" id="IPR001680">
    <property type="entry name" value="WD40_rpt"/>
</dbReference>
<dbReference type="Pfam" id="PF12341">
    <property type="entry name" value="Mcl1_mid"/>
    <property type="match status" value="1"/>
</dbReference>
<dbReference type="GO" id="GO:0006281">
    <property type="term" value="P:DNA repair"/>
    <property type="evidence" value="ECO:0007669"/>
    <property type="project" value="TreeGrafter"/>
</dbReference>
<evidence type="ECO:0000256" key="3">
    <source>
        <dbReference type="ARBA" id="ARBA00022737"/>
    </source>
</evidence>
<evidence type="ECO:0000259" key="9">
    <source>
        <dbReference type="Pfam" id="PF20946"/>
    </source>
</evidence>
<dbReference type="SMART" id="SM00320">
    <property type="entry name" value="WD40"/>
    <property type="match status" value="6"/>
</dbReference>
<evidence type="ECO:0000259" key="7">
    <source>
        <dbReference type="Pfam" id="PF12341"/>
    </source>
</evidence>
<evidence type="ECO:0000256" key="6">
    <source>
        <dbReference type="SAM" id="MobiDB-lite"/>
    </source>
</evidence>
<protein>
    <submittedName>
        <fullName evidence="10">Minichromosome loss protein 1</fullName>
    </submittedName>
</protein>
<feature type="compositionally biased region" description="Basic and acidic residues" evidence="6">
    <location>
        <begin position="378"/>
        <end position="393"/>
    </location>
</feature>
<dbReference type="Pfam" id="PF12894">
    <property type="entry name" value="ANAPC4_WD40"/>
    <property type="match status" value="1"/>
</dbReference>
<feature type="region of interest" description="Disordered" evidence="6">
    <location>
        <begin position="864"/>
        <end position="892"/>
    </location>
</feature>
<dbReference type="InterPro" id="IPR036322">
    <property type="entry name" value="WD40_repeat_dom_sf"/>
</dbReference>
<comment type="caution">
    <text evidence="10">The sequence shown here is derived from an EMBL/GenBank/DDBJ whole genome shotgun (WGS) entry which is preliminary data.</text>
</comment>
<feature type="domain" description="WDHD1/CFT4 helical bundle" evidence="9">
    <location>
        <begin position="792"/>
        <end position="864"/>
    </location>
</feature>
<feature type="domain" description="WDHD1/CFT4 second beta-propeller" evidence="7">
    <location>
        <begin position="459"/>
        <end position="750"/>
    </location>
</feature>
<dbReference type="GO" id="GO:0043596">
    <property type="term" value="C:nuclear replication fork"/>
    <property type="evidence" value="ECO:0007669"/>
    <property type="project" value="TreeGrafter"/>
</dbReference>
<feature type="compositionally biased region" description="Basic and acidic residues" evidence="6">
    <location>
        <begin position="358"/>
        <end position="371"/>
    </location>
</feature>
<keyword evidence="11" id="KW-1185">Reference proteome</keyword>
<dbReference type="Proteomes" id="UP000324585">
    <property type="component" value="Unassembled WGS sequence"/>
</dbReference>
<dbReference type="AlphaFoldDB" id="A0A5J4YNV8"/>
<dbReference type="GO" id="GO:0000278">
    <property type="term" value="P:mitotic cell cycle"/>
    <property type="evidence" value="ECO:0007669"/>
    <property type="project" value="TreeGrafter"/>
</dbReference>
<dbReference type="SUPFAM" id="SSF50978">
    <property type="entry name" value="WD40 repeat-like"/>
    <property type="match status" value="1"/>
</dbReference>
<dbReference type="OMA" id="HASWARI"/>
<feature type="region of interest" description="Disordered" evidence="6">
    <location>
        <begin position="357"/>
        <end position="450"/>
    </location>
</feature>
<evidence type="ECO:0000256" key="5">
    <source>
        <dbReference type="PROSITE-ProRule" id="PRU00221"/>
    </source>
</evidence>
<keyword evidence="4" id="KW-0539">Nucleus</keyword>
<accession>A0A5J4YNV8</accession>
<dbReference type="OrthoDB" id="427368at2759"/>